<dbReference type="InterPro" id="IPR009003">
    <property type="entry name" value="Peptidase_S1_PA"/>
</dbReference>
<feature type="compositionally biased region" description="Pro residues" evidence="3">
    <location>
        <begin position="115"/>
        <end position="133"/>
    </location>
</feature>
<evidence type="ECO:0000256" key="3">
    <source>
        <dbReference type="SAM" id="MobiDB-lite"/>
    </source>
</evidence>
<evidence type="ECO:0000256" key="4">
    <source>
        <dbReference type="SAM" id="SignalP"/>
    </source>
</evidence>
<organism evidence="6 7">
    <name type="scientific">Candidatus Lucifugimonas marina</name>
    <dbReference type="NCBI Taxonomy" id="3038979"/>
    <lineage>
        <taxon>Bacteria</taxon>
        <taxon>Bacillati</taxon>
        <taxon>Chloroflexota</taxon>
        <taxon>Dehalococcoidia</taxon>
        <taxon>SAR202 cluster</taxon>
        <taxon>Candidatus Lucifugimonadales</taxon>
        <taxon>Candidatus Lucifugimonadaceae</taxon>
        <taxon>Candidatus Lucifugimonas</taxon>
    </lineage>
</organism>
<evidence type="ECO:0000313" key="7">
    <source>
        <dbReference type="Proteomes" id="UP001219901"/>
    </source>
</evidence>
<dbReference type="EMBL" id="CP046147">
    <property type="protein sequence ID" value="WFG38906.1"/>
    <property type="molecule type" value="Genomic_DNA"/>
</dbReference>
<dbReference type="PANTHER" id="PTHR43343:SF3">
    <property type="entry name" value="PROTEASE DO-LIKE 8, CHLOROPLASTIC"/>
    <property type="match status" value="1"/>
</dbReference>
<feature type="signal peptide" evidence="4">
    <location>
        <begin position="1"/>
        <end position="26"/>
    </location>
</feature>
<feature type="chain" id="PRO_5042511947" evidence="4">
    <location>
        <begin position="27"/>
        <end position="527"/>
    </location>
</feature>
<evidence type="ECO:0000256" key="2">
    <source>
        <dbReference type="ARBA" id="ARBA00022801"/>
    </source>
</evidence>
<keyword evidence="7" id="KW-1185">Reference proteome</keyword>
<accession>A0AAJ5ZF64</accession>
<dbReference type="PANTHER" id="PTHR43343">
    <property type="entry name" value="PEPTIDASE S12"/>
    <property type="match status" value="1"/>
</dbReference>
<gene>
    <name evidence="5" type="ORF">GKO46_04750</name>
    <name evidence="6" type="ORF">GKO48_04510</name>
</gene>
<dbReference type="Proteomes" id="UP001219901">
    <property type="component" value="Chromosome"/>
</dbReference>
<dbReference type="Proteomes" id="UP001321249">
    <property type="component" value="Unassembled WGS sequence"/>
</dbReference>
<dbReference type="EMBL" id="WMBE01000001">
    <property type="protein sequence ID" value="MDG0866380.1"/>
    <property type="molecule type" value="Genomic_DNA"/>
</dbReference>
<name>A0AAJ5ZF64_9CHLR</name>
<dbReference type="Gene3D" id="2.40.10.120">
    <property type="match status" value="1"/>
</dbReference>
<feature type="compositionally biased region" description="Low complexity" evidence="3">
    <location>
        <begin position="134"/>
        <end position="144"/>
    </location>
</feature>
<dbReference type="GO" id="GO:0004252">
    <property type="term" value="F:serine-type endopeptidase activity"/>
    <property type="evidence" value="ECO:0007669"/>
    <property type="project" value="InterPro"/>
</dbReference>
<dbReference type="RefSeq" id="WP_342822184.1">
    <property type="nucleotide sequence ID" value="NZ_CP046146.1"/>
</dbReference>
<dbReference type="SUPFAM" id="SSF50494">
    <property type="entry name" value="Trypsin-like serine proteases"/>
    <property type="match status" value="1"/>
</dbReference>
<reference evidence="7" key="3">
    <citation type="submission" date="2023-06" db="EMBL/GenBank/DDBJ databases">
        <title>Pangenomics reveal diversification of enzyme families and niche specialization in globally abundant SAR202 bacteria.</title>
        <authorList>
            <person name="Saw J.H.W."/>
        </authorList>
    </citation>
    <scope>NUCLEOTIDE SEQUENCE [LARGE SCALE GENOMIC DNA]</scope>
    <source>
        <strain evidence="7">JH1073</strain>
    </source>
</reference>
<reference evidence="7 8" key="1">
    <citation type="submission" date="2019-11" db="EMBL/GenBank/DDBJ databases">
        <authorList>
            <person name="Cho J.-C."/>
        </authorList>
    </citation>
    <scope>NUCLEOTIDE SEQUENCE [LARGE SCALE GENOMIC DNA]</scope>
    <source>
        <strain evidence="6 7">JH1073</strain>
        <strain evidence="5 8">JH702</strain>
    </source>
</reference>
<dbReference type="InterPro" id="IPR001940">
    <property type="entry name" value="Peptidase_S1C"/>
</dbReference>
<feature type="region of interest" description="Disordered" evidence="3">
    <location>
        <begin position="99"/>
        <end position="151"/>
    </location>
</feature>
<keyword evidence="1 6" id="KW-0645">Protease</keyword>
<dbReference type="InterPro" id="IPR051201">
    <property type="entry name" value="Chloro_Bact_Ser_Proteases"/>
</dbReference>
<dbReference type="GO" id="GO:0006508">
    <property type="term" value="P:proteolysis"/>
    <property type="evidence" value="ECO:0007669"/>
    <property type="project" value="UniProtKB-KW"/>
</dbReference>
<dbReference type="AlphaFoldDB" id="A0AAJ5ZF64"/>
<keyword evidence="2" id="KW-0378">Hydrolase</keyword>
<keyword evidence="4" id="KW-0732">Signal</keyword>
<evidence type="ECO:0000313" key="8">
    <source>
        <dbReference type="Proteomes" id="UP001321249"/>
    </source>
</evidence>
<evidence type="ECO:0000256" key="1">
    <source>
        <dbReference type="ARBA" id="ARBA00022670"/>
    </source>
</evidence>
<protein>
    <submittedName>
        <fullName evidence="6">Trypsin-like serine protease</fullName>
    </submittedName>
</protein>
<dbReference type="PRINTS" id="PR00834">
    <property type="entry name" value="PROTEASES2C"/>
</dbReference>
<reference evidence="6" key="2">
    <citation type="journal article" date="2023" name="Nat. Commun.">
        <title>Cultivation of marine bacteria of the SAR202 clade.</title>
        <authorList>
            <person name="Lim Y."/>
            <person name="Seo J.H."/>
            <person name="Giovannoni S.J."/>
            <person name="Kang I."/>
            <person name="Cho J.C."/>
        </authorList>
    </citation>
    <scope>NUCLEOTIDE SEQUENCE</scope>
    <source>
        <strain evidence="6">JH1073</strain>
    </source>
</reference>
<evidence type="ECO:0000313" key="5">
    <source>
        <dbReference type="EMBL" id="MDG0866380.1"/>
    </source>
</evidence>
<dbReference type="Pfam" id="PF13365">
    <property type="entry name" value="Trypsin_2"/>
    <property type="match status" value="1"/>
</dbReference>
<evidence type="ECO:0000313" key="6">
    <source>
        <dbReference type="EMBL" id="WFG38906.1"/>
    </source>
</evidence>
<sequence>MTAMRNRAIILVTFIGLTLVAACETAAPTNTLPPTEPPAPTADLEASVQAAIEATTLSADSLNTAVAKAIIETAEALPPTETPAPHTPTPATAISTVPALEVPPPASPTVLPTPTAVPPTPTSTPRPPEPTVAPSPTSTATPTLTPVPTPTATPVPIDLTLDKLVEASASAVVRVSSSTGVGTGVIFRITGTEALVLTNQHVVGNSETVTIRIDDSSDFTGEVLSADITRDLAVVKICCSAEFLALEFANPDDVKLGKPVAVLGYPLGFDSLRVSQGIVSGIESESENNRDVIQTDAAINPGNSGGPLLLMNGQVAGINTYKLIATNSGVPTEGLGFAVSVSTILQVVESMALGQTVAKAESTPHPKVENGKFTSSLYGYEIDVPQGWILDDSDQSQLTVWDEFSGATIRVQFLDNMPGYYSIVDWRQDWTYNGQSWQESVVKLSEGTIFTSYAGTDSSNTLQGIEYKITFEFESESYKDFTHLFYEADRLWFVSIYVPAEIWELPEYSDYRLAVQSAAVSFNPPLP</sequence>
<proteinExistence type="predicted"/>
<dbReference type="PROSITE" id="PS51257">
    <property type="entry name" value="PROKAR_LIPOPROTEIN"/>
    <property type="match status" value="1"/>
</dbReference>